<dbReference type="STRING" id="1123269.NX02_05055"/>
<feature type="chain" id="PRO_5004785174" evidence="1">
    <location>
        <begin position="26"/>
        <end position="282"/>
    </location>
</feature>
<organism evidence="2 3">
    <name type="scientific">Sphingomonas sanxanigenens DSM 19645 = NX02</name>
    <dbReference type="NCBI Taxonomy" id="1123269"/>
    <lineage>
        <taxon>Bacteria</taxon>
        <taxon>Pseudomonadati</taxon>
        <taxon>Pseudomonadota</taxon>
        <taxon>Alphaproteobacteria</taxon>
        <taxon>Sphingomonadales</taxon>
        <taxon>Sphingomonadaceae</taxon>
        <taxon>Sphingomonas</taxon>
    </lineage>
</organism>
<dbReference type="PATRIC" id="fig|1123269.5.peg.983"/>
<dbReference type="HOGENOM" id="CLU_986619_0_0_5"/>
<dbReference type="RefSeq" id="WP_025291048.1">
    <property type="nucleotide sequence ID" value="NZ_CP006644.1"/>
</dbReference>
<dbReference type="AlphaFoldDB" id="W0A8E4"/>
<keyword evidence="3" id="KW-1185">Reference proteome</keyword>
<keyword evidence="1" id="KW-0732">Signal</keyword>
<protein>
    <submittedName>
        <fullName evidence="2">Uncharacterized protein</fullName>
    </submittedName>
</protein>
<dbReference type="eggNOG" id="ENOG5031B8I">
    <property type="taxonomic scope" value="Bacteria"/>
</dbReference>
<evidence type="ECO:0000313" key="3">
    <source>
        <dbReference type="Proteomes" id="UP000018851"/>
    </source>
</evidence>
<dbReference type="EMBL" id="CP006644">
    <property type="protein sequence ID" value="AHE52752.1"/>
    <property type="molecule type" value="Genomic_DNA"/>
</dbReference>
<proteinExistence type="predicted"/>
<reference evidence="2 3" key="1">
    <citation type="submission" date="2013-07" db="EMBL/GenBank/DDBJ databases">
        <title>Completed genome of Sphingomonas sanxanigenens NX02.</title>
        <authorList>
            <person name="Ma T."/>
            <person name="Huang H."/>
            <person name="Wu M."/>
            <person name="Li X."/>
            <person name="Li G."/>
        </authorList>
    </citation>
    <scope>NUCLEOTIDE SEQUENCE [LARGE SCALE GENOMIC DNA]</scope>
    <source>
        <strain evidence="2 3">NX02</strain>
    </source>
</reference>
<dbReference type="Proteomes" id="UP000018851">
    <property type="component" value="Chromosome"/>
</dbReference>
<gene>
    <name evidence="2" type="ORF">NX02_05055</name>
</gene>
<dbReference type="KEGG" id="ssan:NX02_05055"/>
<accession>W0A8E4</accession>
<sequence>MRRPFARAVAGLAMVGIGLTAPALAEKPPVFVTTAPVKDKPAVTLDPAQGYMLVRAPTPVALYFVREPSAADQATYDALRKKALAESHAKYQKKRAAYDNAKIAAAKPNSTIVVPEEPVEPTEANFEFTPFAMMAGVQVGALNRFGKQADGSTYVQAVTPGTYRLYGPMTVLPGGAVMGTCLCMGSVKFDVAAGAIVDLGDILLTPQTTTDRMLNGVQLGIVPPAADRTNDPRLAALPIRPARFKPAGKLPNYFGLGISRLAAIPGVMRYERDNIVDLTAAN</sequence>
<evidence type="ECO:0000256" key="1">
    <source>
        <dbReference type="SAM" id="SignalP"/>
    </source>
</evidence>
<evidence type="ECO:0000313" key="2">
    <source>
        <dbReference type="EMBL" id="AHE52752.1"/>
    </source>
</evidence>
<name>W0A8E4_9SPHN</name>
<feature type="signal peptide" evidence="1">
    <location>
        <begin position="1"/>
        <end position="25"/>
    </location>
</feature>